<dbReference type="InterPro" id="IPR052016">
    <property type="entry name" value="Bact_Sigma-Reg"/>
</dbReference>
<evidence type="ECO:0000256" key="1">
    <source>
        <dbReference type="ARBA" id="ARBA00022801"/>
    </source>
</evidence>
<dbReference type="Gene3D" id="3.60.40.10">
    <property type="entry name" value="PPM-type phosphatase domain"/>
    <property type="match status" value="1"/>
</dbReference>
<evidence type="ECO:0000259" key="3">
    <source>
        <dbReference type="SMART" id="SM00331"/>
    </source>
</evidence>
<dbReference type="InterPro" id="IPR036457">
    <property type="entry name" value="PPM-type-like_dom_sf"/>
</dbReference>
<dbReference type="Gene3D" id="3.30.450.40">
    <property type="match status" value="1"/>
</dbReference>
<dbReference type="Pfam" id="PF07228">
    <property type="entry name" value="SpoIIE"/>
    <property type="match status" value="1"/>
</dbReference>
<feature type="domain" description="GAF" evidence="2">
    <location>
        <begin position="39"/>
        <end position="185"/>
    </location>
</feature>
<accession>A0ABU9AE70</accession>
<dbReference type="InterPro" id="IPR001932">
    <property type="entry name" value="PPM-type_phosphatase-like_dom"/>
</dbReference>
<evidence type="ECO:0000313" key="4">
    <source>
        <dbReference type="EMBL" id="MEK6464643.1"/>
    </source>
</evidence>
<dbReference type="EMBL" id="JBBPIX010000006">
    <property type="protein sequence ID" value="MEK6464643.1"/>
    <property type="molecule type" value="Genomic_DNA"/>
</dbReference>
<gene>
    <name evidence="4" type="ORF">WG925_12935</name>
</gene>
<dbReference type="RefSeq" id="WP_346108011.1">
    <property type="nucleotide sequence ID" value="NZ_BAAAOD010000083.1"/>
</dbReference>
<dbReference type="Pfam" id="PF01590">
    <property type="entry name" value="GAF"/>
    <property type="match status" value="1"/>
</dbReference>
<keyword evidence="1" id="KW-0378">Hydrolase</keyword>
<keyword evidence="5" id="KW-1185">Reference proteome</keyword>
<reference evidence="4 5" key="1">
    <citation type="submission" date="2024-03" db="EMBL/GenBank/DDBJ databases">
        <title>Draft genome sequence of Pseudonocardia carboxydivorans JCM 14827.</title>
        <authorList>
            <person name="Duangmal K."/>
        </authorList>
    </citation>
    <scope>NUCLEOTIDE SEQUENCE [LARGE SCALE GENOMIC DNA]</scope>
    <source>
        <strain evidence="4 5">JCM 14827</strain>
    </source>
</reference>
<dbReference type="PANTHER" id="PTHR43156">
    <property type="entry name" value="STAGE II SPORULATION PROTEIN E-RELATED"/>
    <property type="match status" value="1"/>
</dbReference>
<organism evidence="4 5">
    <name type="scientific">Pseudonocardia alni subsp. carboxydivorans</name>
    <dbReference type="NCBI Taxonomy" id="415010"/>
    <lineage>
        <taxon>Bacteria</taxon>
        <taxon>Bacillati</taxon>
        <taxon>Actinomycetota</taxon>
        <taxon>Actinomycetes</taxon>
        <taxon>Pseudonocardiales</taxon>
        <taxon>Pseudonocardiaceae</taxon>
        <taxon>Pseudonocardia</taxon>
    </lineage>
</organism>
<sequence>MGEAVVGGLTQAGGYPDAERAVCDRARLLALARTGLGPAADPEMDRIADWVRRALGVPTALVSLVQVDRQVFPGMVGLPEPAAAERATPLTHSFCQHVVASAQPLVIRDARAHPLVWDNLAIPDLGVVAYAGVPLTDERGRVLGSLCAIDGRPRDWSDDDLATLHDIARSCSAELRLRLARYDAGIEAGRRDLVEQWQQQVVRELQAAMLTVLPTIDGLSMAARYRPADSRLNVGGDWYDAIALRGARDRDGQAVAVSVGDVIGHDLPAVTLMGQVRWMLRQAAWDHSAGPPTAVFGAFEAANRGIGPGASGTAVVAHMHRPPGAPWVVRWTNAGHPAPLLLRPDGRTELLAEHDALFGFAITDGLTRTDHELVVEPGSTLFLYSDGLVERPGSDIDETTRALVALLDGVRDDGPEAVVTAAMESLPENTHDDVVAFAVHFHADPPG</sequence>
<dbReference type="InterPro" id="IPR029016">
    <property type="entry name" value="GAF-like_dom_sf"/>
</dbReference>
<name>A0ABU9AE70_PSEA5</name>
<evidence type="ECO:0000259" key="2">
    <source>
        <dbReference type="SMART" id="SM00065"/>
    </source>
</evidence>
<proteinExistence type="predicted"/>
<protein>
    <submittedName>
        <fullName evidence="4">GAF domain-containing SpoIIE family protein phosphatase</fullName>
    </submittedName>
</protein>
<comment type="caution">
    <text evidence="4">The sequence shown here is derived from an EMBL/GenBank/DDBJ whole genome shotgun (WGS) entry which is preliminary data.</text>
</comment>
<evidence type="ECO:0000313" key="5">
    <source>
        <dbReference type="Proteomes" id="UP001367513"/>
    </source>
</evidence>
<dbReference type="PANTHER" id="PTHR43156:SF2">
    <property type="entry name" value="STAGE II SPORULATION PROTEIN E"/>
    <property type="match status" value="1"/>
</dbReference>
<dbReference type="InterPro" id="IPR003018">
    <property type="entry name" value="GAF"/>
</dbReference>
<dbReference type="Proteomes" id="UP001367513">
    <property type="component" value="Unassembled WGS sequence"/>
</dbReference>
<feature type="domain" description="PPM-type phosphatase" evidence="3">
    <location>
        <begin position="216"/>
        <end position="441"/>
    </location>
</feature>
<dbReference type="SUPFAM" id="SSF81606">
    <property type="entry name" value="PP2C-like"/>
    <property type="match status" value="1"/>
</dbReference>
<dbReference type="SMART" id="SM00331">
    <property type="entry name" value="PP2C_SIG"/>
    <property type="match status" value="1"/>
</dbReference>
<dbReference type="SMART" id="SM00065">
    <property type="entry name" value="GAF"/>
    <property type="match status" value="1"/>
</dbReference>
<dbReference type="SUPFAM" id="SSF55781">
    <property type="entry name" value="GAF domain-like"/>
    <property type="match status" value="1"/>
</dbReference>